<dbReference type="EMBL" id="JACEGA010000002">
    <property type="protein sequence ID" value="MBB2184772.1"/>
    <property type="molecule type" value="Genomic_DNA"/>
</dbReference>
<dbReference type="Proteomes" id="UP000574276">
    <property type="component" value="Unassembled WGS sequence"/>
</dbReference>
<sequence length="428" mass="49116">MKSHDNLTKHKYAVEDLENQLCSLPGVTEEQGNLIIYFLSRHCLFGDYADILSLVIQDISENGVDKVLKEIHEIEESQENDDFLFNLKKTSKSNRPLIVTNDEEIETLPGKPTEMFFKNITKLAKNMPSNNLNRELTLTVSGQKSKKKVKIKAEITALIIKDKNVNINSPINFYDMLILDAIDSLWEAGNYIFTSDMVARVAKFLGGSAYIKDNAVMQVEESIEKLRGTKVTITYTDQLNMYRKAHEKVDKAVLDDMALSLTGATVKAGGNIVKGYQFNTMPILWRYAKDVGNYTSIEISKMNTKDCLKATDGISIMKSYIFGRIAEMKNEKRKSMNRIRYREIYEQVGLISMEDNEKYDNGKYKKPLKDINCPKEKARDIRNNAKIFLNHLVKQDYIKGFKEYSYADIKDNEGEDKRTKVGLEIFYQ</sequence>
<name>A0A839K6G3_9FIRM</name>
<evidence type="ECO:0000313" key="2">
    <source>
        <dbReference type="Proteomes" id="UP000574276"/>
    </source>
</evidence>
<dbReference type="RefSeq" id="WP_228354480.1">
    <property type="nucleotide sequence ID" value="NZ_JACEGA010000002.1"/>
</dbReference>
<reference evidence="1 2" key="1">
    <citation type="submission" date="2020-07" db="EMBL/GenBank/DDBJ databases">
        <title>Characterization and genome sequencing of isolate MD1, a novel member within the family Lachnospiraceae.</title>
        <authorList>
            <person name="Rettenmaier R."/>
            <person name="Di Bello L."/>
            <person name="Zinser C."/>
            <person name="Scheitz K."/>
            <person name="Liebl W."/>
            <person name="Zverlov V."/>
        </authorList>
    </citation>
    <scope>NUCLEOTIDE SEQUENCE [LARGE SCALE GENOMIC DNA]</scope>
    <source>
        <strain evidence="1 2">MD1</strain>
    </source>
</reference>
<accession>A0A839K6G3</accession>
<gene>
    <name evidence="1" type="ORF">H0486_18105</name>
</gene>
<dbReference type="AlphaFoldDB" id="A0A839K6G3"/>
<protein>
    <submittedName>
        <fullName evidence="1">Uncharacterized protein</fullName>
    </submittedName>
</protein>
<organism evidence="1 2">
    <name type="scientific">Variimorphobacter saccharofermentans</name>
    <dbReference type="NCBI Taxonomy" id="2755051"/>
    <lineage>
        <taxon>Bacteria</taxon>
        <taxon>Bacillati</taxon>
        <taxon>Bacillota</taxon>
        <taxon>Clostridia</taxon>
        <taxon>Lachnospirales</taxon>
        <taxon>Lachnospiraceae</taxon>
        <taxon>Variimorphobacter</taxon>
    </lineage>
</organism>
<evidence type="ECO:0000313" key="1">
    <source>
        <dbReference type="EMBL" id="MBB2184772.1"/>
    </source>
</evidence>
<comment type="caution">
    <text evidence="1">The sequence shown here is derived from an EMBL/GenBank/DDBJ whole genome shotgun (WGS) entry which is preliminary data.</text>
</comment>
<proteinExistence type="predicted"/>
<keyword evidence="2" id="KW-1185">Reference proteome</keyword>